<dbReference type="Proteomes" id="UP001596253">
    <property type="component" value="Unassembled WGS sequence"/>
</dbReference>
<organism evidence="4 5">
    <name type="scientific">Lactiplantibacillus dongliensis</name>
    <dbReference type="NCBI Taxonomy" id="2559919"/>
    <lineage>
        <taxon>Bacteria</taxon>
        <taxon>Bacillati</taxon>
        <taxon>Bacillota</taxon>
        <taxon>Bacilli</taxon>
        <taxon>Lactobacillales</taxon>
        <taxon>Lactobacillaceae</taxon>
        <taxon>Lactiplantibacillus</taxon>
    </lineage>
</organism>
<comment type="caution">
    <text evidence="4">The sequence shown here is derived from an EMBL/GenBank/DDBJ whole genome shotgun (WGS) entry which is preliminary data.</text>
</comment>
<gene>
    <name evidence="4" type="ORF">ACFP3T_09645</name>
</gene>
<dbReference type="PANTHER" id="PTHR43877">
    <property type="entry name" value="AMINOALKYLPHOSPHONATE N-ACETYLTRANSFERASE-RELATED-RELATED"/>
    <property type="match status" value="1"/>
</dbReference>
<dbReference type="EMBL" id="JBHSSD010000041">
    <property type="protein sequence ID" value="MFC6164931.1"/>
    <property type="molecule type" value="Genomic_DNA"/>
</dbReference>
<feature type="domain" description="N-acetyltransferase" evidence="3">
    <location>
        <begin position="2"/>
        <end position="141"/>
    </location>
</feature>
<keyword evidence="1" id="KW-0808">Transferase</keyword>
<reference evidence="5" key="1">
    <citation type="journal article" date="2019" name="Int. J. Syst. Evol. Microbiol.">
        <title>The Global Catalogue of Microorganisms (GCM) 10K type strain sequencing project: providing services to taxonomists for standard genome sequencing and annotation.</title>
        <authorList>
            <consortium name="The Broad Institute Genomics Platform"/>
            <consortium name="The Broad Institute Genome Sequencing Center for Infectious Disease"/>
            <person name="Wu L."/>
            <person name="Ma J."/>
        </authorList>
    </citation>
    <scope>NUCLEOTIDE SEQUENCE [LARGE SCALE GENOMIC DNA]</scope>
    <source>
        <strain evidence="5">CCM 8932</strain>
    </source>
</reference>
<dbReference type="CDD" id="cd04301">
    <property type="entry name" value="NAT_SF"/>
    <property type="match status" value="1"/>
</dbReference>
<dbReference type="Gene3D" id="3.40.630.30">
    <property type="match status" value="1"/>
</dbReference>
<evidence type="ECO:0000256" key="1">
    <source>
        <dbReference type="ARBA" id="ARBA00022679"/>
    </source>
</evidence>
<dbReference type="SUPFAM" id="SSF55729">
    <property type="entry name" value="Acyl-CoA N-acyltransferases (Nat)"/>
    <property type="match status" value="1"/>
</dbReference>
<dbReference type="PROSITE" id="PS51186">
    <property type="entry name" value="GNAT"/>
    <property type="match status" value="1"/>
</dbReference>
<name>A0ABW1R877_9LACO</name>
<dbReference type="Pfam" id="PF00583">
    <property type="entry name" value="Acetyltransf_1"/>
    <property type="match status" value="1"/>
</dbReference>
<evidence type="ECO:0000313" key="5">
    <source>
        <dbReference type="Proteomes" id="UP001596253"/>
    </source>
</evidence>
<evidence type="ECO:0000313" key="4">
    <source>
        <dbReference type="EMBL" id="MFC6164931.1"/>
    </source>
</evidence>
<proteinExistence type="predicted"/>
<dbReference type="InterPro" id="IPR050832">
    <property type="entry name" value="Bact_Acetyltransf"/>
</dbReference>
<protein>
    <submittedName>
        <fullName evidence="4">GNAT family N-acetyltransferase</fullName>
    </submittedName>
</protein>
<evidence type="ECO:0000256" key="2">
    <source>
        <dbReference type="ARBA" id="ARBA00023315"/>
    </source>
</evidence>
<evidence type="ECO:0000259" key="3">
    <source>
        <dbReference type="PROSITE" id="PS51186"/>
    </source>
</evidence>
<accession>A0ABW1R877</accession>
<dbReference type="InterPro" id="IPR000182">
    <property type="entry name" value="GNAT_dom"/>
</dbReference>
<dbReference type="RefSeq" id="WP_137639714.1">
    <property type="nucleotide sequence ID" value="NZ_BJDK01000009.1"/>
</dbReference>
<dbReference type="InterPro" id="IPR016181">
    <property type="entry name" value="Acyl_CoA_acyltransferase"/>
</dbReference>
<keyword evidence="2" id="KW-0012">Acyltransferase</keyword>
<keyword evidence="5" id="KW-1185">Reference proteome</keyword>
<sequence length="142" mass="16282">MTKLARLAPTELDTYLSKLFKQQLADHQIDYQRQISEDVAIGAYDDEGQLVGGLLMNRRYDHVYISRLAVSPTYRGHRLGTQLVQAAEAWAREQQVLTITLSTRDYQAVDFYLKCGFQIYGKVADLPFKGVTTVYFVKRLID</sequence>